<dbReference type="EMBL" id="JBHZQA010000002">
    <property type="protein sequence ID" value="MFE3847151.1"/>
    <property type="molecule type" value="Genomic_DNA"/>
</dbReference>
<protein>
    <submittedName>
        <fullName evidence="1">Uncharacterized protein</fullName>
    </submittedName>
</protein>
<dbReference type="Proteomes" id="UP001600039">
    <property type="component" value="Unassembled WGS sequence"/>
</dbReference>
<name>A0ABW6HJE1_9FLAO</name>
<gene>
    <name evidence="1" type="ORF">ACFX5D_04110</name>
</gene>
<keyword evidence="2" id="KW-1185">Reference proteome</keyword>
<dbReference type="RefSeq" id="WP_379856984.1">
    <property type="nucleotide sequence ID" value="NZ_JBHZQA010000002.1"/>
</dbReference>
<comment type="caution">
    <text evidence="1">The sequence shown here is derived from an EMBL/GenBank/DDBJ whole genome shotgun (WGS) entry which is preliminary data.</text>
</comment>
<evidence type="ECO:0000313" key="2">
    <source>
        <dbReference type="Proteomes" id="UP001600039"/>
    </source>
</evidence>
<sequence>MKVSNVVVAIVNENTNVPIKSITTMEVLNIGDVSAVVNRVTIKAGERKTLIVADGTVSDISLEVVFSEDFAALAYVKKIEIIYKKLVQCEN</sequence>
<accession>A0ABW6HJE1</accession>
<organism evidence="1 2">
    <name type="scientific">Flavobacterium fructosi</name>
    <dbReference type="NCBI Taxonomy" id="3230416"/>
    <lineage>
        <taxon>Bacteria</taxon>
        <taxon>Pseudomonadati</taxon>
        <taxon>Bacteroidota</taxon>
        <taxon>Flavobacteriia</taxon>
        <taxon>Flavobacteriales</taxon>
        <taxon>Flavobacteriaceae</taxon>
        <taxon>Flavobacterium</taxon>
    </lineage>
</organism>
<evidence type="ECO:0000313" key="1">
    <source>
        <dbReference type="EMBL" id="MFE3847151.1"/>
    </source>
</evidence>
<reference evidence="1 2" key="1">
    <citation type="submission" date="2024-06" db="EMBL/GenBank/DDBJ databases">
        <title>Flavobacterium spp. isolated from glacier.</title>
        <authorList>
            <person name="Han D."/>
        </authorList>
    </citation>
    <scope>NUCLEOTIDE SEQUENCE [LARGE SCALE GENOMIC DNA]</scope>
    <source>
        <strain evidence="1 2">LB3P45</strain>
    </source>
</reference>
<proteinExistence type="predicted"/>